<protein>
    <submittedName>
        <fullName evidence="1">Uncharacterized protein</fullName>
    </submittedName>
</protein>
<evidence type="ECO:0000313" key="2">
    <source>
        <dbReference type="Proteomes" id="UP001222325"/>
    </source>
</evidence>
<feature type="non-terminal residue" evidence="1">
    <location>
        <position position="1"/>
    </location>
</feature>
<dbReference type="AlphaFoldDB" id="A0AAD6TXV9"/>
<sequence>LKLRQYLRVSVPAHRKSLTRLYLSSHTLAIEILRYKERYRQRTPRAFRFCRFCLLAVESESHALLGCMSNGALISLRKAFLQDVYAVVHVPDLPRIWTSVDVFLLALARARSFEVTKRLAKYTFDVFEVYSTREVFKPAEYLYNGLE</sequence>
<name>A0AAD6TXV9_9AGAR</name>
<reference evidence="1" key="1">
    <citation type="submission" date="2023-03" db="EMBL/GenBank/DDBJ databases">
        <title>Massive genome expansion in bonnet fungi (Mycena s.s.) driven by repeated elements and novel gene families across ecological guilds.</title>
        <authorList>
            <consortium name="Lawrence Berkeley National Laboratory"/>
            <person name="Harder C.B."/>
            <person name="Miyauchi S."/>
            <person name="Viragh M."/>
            <person name="Kuo A."/>
            <person name="Thoen E."/>
            <person name="Andreopoulos B."/>
            <person name="Lu D."/>
            <person name="Skrede I."/>
            <person name="Drula E."/>
            <person name="Henrissat B."/>
            <person name="Morin E."/>
            <person name="Kohler A."/>
            <person name="Barry K."/>
            <person name="LaButti K."/>
            <person name="Morin E."/>
            <person name="Salamov A."/>
            <person name="Lipzen A."/>
            <person name="Mereny Z."/>
            <person name="Hegedus B."/>
            <person name="Baldrian P."/>
            <person name="Stursova M."/>
            <person name="Weitz H."/>
            <person name="Taylor A."/>
            <person name="Grigoriev I.V."/>
            <person name="Nagy L.G."/>
            <person name="Martin F."/>
            <person name="Kauserud H."/>
        </authorList>
    </citation>
    <scope>NUCLEOTIDE SEQUENCE</scope>
    <source>
        <strain evidence="1">CBHHK173m</strain>
    </source>
</reference>
<keyword evidence="2" id="KW-1185">Reference proteome</keyword>
<dbReference type="EMBL" id="JARJCN010000050">
    <property type="protein sequence ID" value="KAJ7081357.1"/>
    <property type="molecule type" value="Genomic_DNA"/>
</dbReference>
<dbReference type="Proteomes" id="UP001222325">
    <property type="component" value="Unassembled WGS sequence"/>
</dbReference>
<proteinExistence type="predicted"/>
<gene>
    <name evidence="1" type="ORF">B0H15DRAFT_786529</name>
</gene>
<accession>A0AAD6TXV9</accession>
<comment type="caution">
    <text evidence="1">The sequence shown here is derived from an EMBL/GenBank/DDBJ whole genome shotgun (WGS) entry which is preliminary data.</text>
</comment>
<organism evidence="1 2">
    <name type="scientific">Mycena belliarum</name>
    <dbReference type="NCBI Taxonomy" id="1033014"/>
    <lineage>
        <taxon>Eukaryota</taxon>
        <taxon>Fungi</taxon>
        <taxon>Dikarya</taxon>
        <taxon>Basidiomycota</taxon>
        <taxon>Agaricomycotina</taxon>
        <taxon>Agaricomycetes</taxon>
        <taxon>Agaricomycetidae</taxon>
        <taxon>Agaricales</taxon>
        <taxon>Marasmiineae</taxon>
        <taxon>Mycenaceae</taxon>
        <taxon>Mycena</taxon>
    </lineage>
</organism>
<evidence type="ECO:0000313" key="1">
    <source>
        <dbReference type="EMBL" id="KAJ7081357.1"/>
    </source>
</evidence>